<proteinExistence type="predicted"/>
<sequence length="573" mass="61779">MMNGARRFSAAPVNFDRFIVLARSYSRSLSPEKELDQMLRPFQARAATATSTATRESTASRVRTPQSRRQQLGSDDVGIKELVATQVLDRKSSWGNTHSVATTRSTTADETLPCTRAATSASRSASGSAAATPSIVFTGLSHSAYGGCCDGEETQELGQSSYSVDDADPLLRAALQLGSPLYDPVKRQFVCWRLHPLERRPRTAYGDVEGVSCDFCGHTDWREEDERQKAFLSVGASRVGANEENDGAKPHLVAAPSPSGPRFFYHCSTCLVDICRACLEEVRSDERFHVPCLECQRCGGCETRQNAPLHRCTELMVISDSDEDEMSAGVPPLSAPPGSHAGALQTPPTTSPSLPPPAALAKAPPKNKGVPVGSPVRLGLSRRHRQAVKGPATADAVAAVHTEKNAGSVPHPKRKRASPETAPSPKQRLKEEANEKAEMFPRREVSDTARRQLQRVSGGAVSRPALSTQKEEDIEDSGASGAYLESAVPPLARYEVYITPRTVEEVGEVGRIAREQHLVSSTAPSLAKACVFYFATRLAAETCVDRASVSSLEAVLKRTVKSVSRACLSPLLY</sequence>
<name>A0A836H0Z5_LEIEN</name>
<dbReference type="EMBL" id="JAFHKP010000034">
    <property type="protein sequence ID" value="KAG5468836.1"/>
    <property type="molecule type" value="Genomic_DNA"/>
</dbReference>
<dbReference type="GeneID" id="94168950"/>
<dbReference type="AlphaFoldDB" id="A0A836H0Z5"/>
<organism evidence="2 3">
    <name type="scientific">Leishmania enriettii</name>
    <dbReference type="NCBI Taxonomy" id="5663"/>
    <lineage>
        <taxon>Eukaryota</taxon>
        <taxon>Discoba</taxon>
        <taxon>Euglenozoa</taxon>
        <taxon>Kinetoplastea</taxon>
        <taxon>Metakinetoplastina</taxon>
        <taxon>Trypanosomatida</taxon>
        <taxon>Trypanosomatidae</taxon>
        <taxon>Leishmaniinae</taxon>
        <taxon>Leishmania</taxon>
    </lineage>
</organism>
<feature type="compositionally biased region" description="Basic and acidic residues" evidence="1">
    <location>
        <begin position="428"/>
        <end position="450"/>
    </location>
</feature>
<feature type="region of interest" description="Disordered" evidence="1">
    <location>
        <begin position="46"/>
        <end position="76"/>
    </location>
</feature>
<dbReference type="Proteomes" id="UP000674179">
    <property type="component" value="Chromosome 34"/>
</dbReference>
<feature type="region of interest" description="Disordered" evidence="1">
    <location>
        <begin position="402"/>
        <end position="478"/>
    </location>
</feature>
<dbReference type="OrthoDB" id="264011at2759"/>
<dbReference type="KEGG" id="lenr:94168950"/>
<feature type="compositionally biased region" description="Pro residues" evidence="1">
    <location>
        <begin position="349"/>
        <end position="358"/>
    </location>
</feature>
<feature type="compositionally biased region" description="Low complexity" evidence="1">
    <location>
        <begin position="46"/>
        <end position="64"/>
    </location>
</feature>
<reference evidence="2 3" key="1">
    <citation type="submission" date="2021-02" db="EMBL/GenBank/DDBJ databases">
        <title>Leishmania (Mundinia) enrietti genome sequencing and assembly.</title>
        <authorList>
            <person name="Almutairi H."/>
            <person name="Gatherer D."/>
        </authorList>
    </citation>
    <scope>NUCLEOTIDE SEQUENCE [LARGE SCALE GENOMIC DNA]</scope>
    <source>
        <strain evidence="2">CUR178</strain>
    </source>
</reference>
<evidence type="ECO:0000256" key="1">
    <source>
        <dbReference type="SAM" id="MobiDB-lite"/>
    </source>
</evidence>
<feature type="region of interest" description="Disordered" evidence="1">
    <location>
        <begin position="323"/>
        <end position="376"/>
    </location>
</feature>
<dbReference type="RefSeq" id="XP_067689543.1">
    <property type="nucleotide sequence ID" value="XM_067833440.1"/>
</dbReference>
<gene>
    <name evidence="2" type="ORF">CUR178_01672</name>
</gene>
<keyword evidence="3" id="KW-1185">Reference proteome</keyword>
<protein>
    <submittedName>
        <fullName evidence="2">Uncharacterized protein</fullName>
    </submittedName>
</protein>
<evidence type="ECO:0000313" key="2">
    <source>
        <dbReference type="EMBL" id="KAG5468836.1"/>
    </source>
</evidence>
<evidence type="ECO:0000313" key="3">
    <source>
        <dbReference type="Proteomes" id="UP000674179"/>
    </source>
</evidence>
<accession>A0A836H0Z5</accession>
<comment type="caution">
    <text evidence="2">The sequence shown here is derived from an EMBL/GenBank/DDBJ whole genome shotgun (WGS) entry which is preliminary data.</text>
</comment>